<evidence type="ECO:0000313" key="2">
    <source>
        <dbReference type="EMBL" id="MCR6097997.1"/>
    </source>
</evidence>
<dbReference type="GO" id="GO:0004806">
    <property type="term" value="F:triacylglycerol lipase activity"/>
    <property type="evidence" value="ECO:0007669"/>
    <property type="project" value="TreeGrafter"/>
</dbReference>
<dbReference type="SUPFAM" id="SSF53474">
    <property type="entry name" value="alpha/beta-Hydrolases"/>
    <property type="match status" value="1"/>
</dbReference>
<dbReference type="Pfam" id="PF12697">
    <property type="entry name" value="Abhydrolase_6"/>
    <property type="match status" value="1"/>
</dbReference>
<accession>A0A9Q4G0E8</accession>
<proteinExistence type="predicted"/>
<dbReference type="RefSeq" id="WP_257822374.1">
    <property type="nucleotide sequence ID" value="NZ_JABXYM010000001.1"/>
</dbReference>
<dbReference type="PANTHER" id="PTHR43433:SF5">
    <property type="entry name" value="AB HYDROLASE-1 DOMAIN-CONTAINING PROTEIN"/>
    <property type="match status" value="1"/>
</dbReference>
<organism evidence="2 3">
    <name type="scientific">Salipaludibacillus agaradhaerens</name>
    <name type="common">Bacillus agaradhaerens</name>
    <dbReference type="NCBI Taxonomy" id="76935"/>
    <lineage>
        <taxon>Bacteria</taxon>
        <taxon>Bacillati</taxon>
        <taxon>Bacillota</taxon>
        <taxon>Bacilli</taxon>
        <taxon>Bacillales</taxon>
        <taxon>Bacillaceae</taxon>
    </lineage>
</organism>
<protein>
    <submittedName>
        <fullName evidence="2">Alpha/beta hydrolase</fullName>
    </submittedName>
</protein>
<dbReference type="EMBL" id="JABXYM010000001">
    <property type="protein sequence ID" value="MCR6097997.1"/>
    <property type="molecule type" value="Genomic_DNA"/>
</dbReference>
<evidence type="ECO:0000313" key="3">
    <source>
        <dbReference type="Proteomes" id="UP001057753"/>
    </source>
</evidence>
<dbReference type="GO" id="GO:0046503">
    <property type="term" value="P:glycerolipid catabolic process"/>
    <property type="evidence" value="ECO:0007669"/>
    <property type="project" value="TreeGrafter"/>
</dbReference>
<keyword evidence="2" id="KW-0378">Hydrolase</keyword>
<keyword evidence="3" id="KW-1185">Reference proteome</keyword>
<evidence type="ECO:0000259" key="1">
    <source>
        <dbReference type="Pfam" id="PF12697"/>
    </source>
</evidence>
<sequence>MTKKTVLSKDGTTIVYDQVGAGPVVILVNGALGYRSHPKQVELVSLLADHFTVINYDRRGRGESSDTVPYTVMKEIEDIEALINNEGGSASLFGMSSGAVLALEAANKLSGKLTKLAVFEPPLILDESRPPLPSHYVEQLNDAIQQGDRTKAVTIFMSQALLIPNQYLEPMQRDPMWQEFEDVAHTLPYDGLIVKDVVKGVPLPKGKWSNVLGATCVIAGEHSEAFFHNGAKKLVEHLDDGEYRILQGQDHDVAPTALAPLLKEFYHR</sequence>
<feature type="domain" description="AB hydrolase-1" evidence="1">
    <location>
        <begin position="25"/>
        <end position="188"/>
    </location>
</feature>
<dbReference type="InterPro" id="IPR000073">
    <property type="entry name" value="AB_hydrolase_1"/>
</dbReference>
<gene>
    <name evidence="2" type="ORF">HXA33_15775</name>
</gene>
<comment type="caution">
    <text evidence="2">The sequence shown here is derived from an EMBL/GenBank/DDBJ whole genome shotgun (WGS) entry which is preliminary data.</text>
</comment>
<dbReference type="Gene3D" id="3.40.50.1820">
    <property type="entry name" value="alpha/beta hydrolase"/>
    <property type="match status" value="1"/>
</dbReference>
<dbReference type="AlphaFoldDB" id="A0A9Q4G0E8"/>
<dbReference type="PANTHER" id="PTHR43433">
    <property type="entry name" value="HYDROLASE, ALPHA/BETA FOLD FAMILY PROTEIN"/>
    <property type="match status" value="1"/>
</dbReference>
<dbReference type="Proteomes" id="UP001057753">
    <property type="component" value="Unassembled WGS sequence"/>
</dbReference>
<name>A0A9Q4G0E8_SALAG</name>
<reference evidence="2" key="1">
    <citation type="submission" date="2020-06" db="EMBL/GenBank/DDBJ databases">
        <title>Insight into the genomes of haloalkaliphilic bacilli from Kenyan soda lakes.</title>
        <authorList>
            <person name="Mwirichia R."/>
            <person name="Villamizar G.C."/>
            <person name="Poehlein A."/>
            <person name="Mugweru J."/>
            <person name="Kipnyargis A."/>
            <person name="Kiplimo D."/>
            <person name="Orwa P."/>
            <person name="Daniel R."/>
        </authorList>
    </citation>
    <scope>NUCLEOTIDE SEQUENCE</scope>
    <source>
        <strain evidence="2">B1096_S55</strain>
    </source>
</reference>
<dbReference type="InterPro" id="IPR029058">
    <property type="entry name" value="AB_hydrolase_fold"/>
</dbReference>
<dbReference type="InterPro" id="IPR050471">
    <property type="entry name" value="AB_hydrolase"/>
</dbReference>